<organism evidence="1">
    <name type="scientific">Hexamita inflata</name>
    <dbReference type="NCBI Taxonomy" id="28002"/>
    <lineage>
        <taxon>Eukaryota</taxon>
        <taxon>Metamonada</taxon>
        <taxon>Diplomonadida</taxon>
        <taxon>Hexamitidae</taxon>
        <taxon>Hexamitinae</taxon>
        <taxon>Hexamita</taxon>
    </lineage>
</organism>
<keyword evidence="3" id="KW-1185">Reference proteome</keyword>
<protein>
    <submittedName>
        <fullName evidence="2">Hypothetical_protein</fullName>
    </submittedName>
</protein>
<gene>
    <name evidence="1" type="ORF">HINF_LOCUS40438</name>
    <name evidence="2" type="ORF">HINF_LOCUS8696</name>
</gene>
<name>A0AA86Q7L8_9EUKA</name>
<reference evidence="2 3" key="2">
    <citation type="submission" date="2024-07" db="EMBL/GenBank/DDBJ databases">
        <authorList>
            <person name="Akdeniz Z."/>
        </authorList>
    </citation>
    <scope>NUCLEOTIDE SEQUENCE [LARGE SCALE GENOMIC DNA]</scope>
</reference>
<evidence type="ECO:0000313" key="2">
    <source>
        <dbReference type="EMBL" id="CAL5985235.1"/>
    </source>
</evidence>
<dbReference type="AlphaFoldDB" id="A0AA86Q7L8"/>
<evidence type="ECO:0000313" key="1">
    <source>
        <dbReference type="EMBL" id="CAI9952793.1"/>
    </source>
</evidence>
<reference evidence="1" key="1">
    <citation type="submission" date="2023-06" db="EMBL/GenBank/DDBJ databases">
        <authorList>
            <person name="Kurt Z."/>
        </authorList>
    </citation>
    <scope>NUCLEOTIDE SEQUENCE</scope>
</reference>
<dbReference type="EMBL" id="CATOUU010000834">
    <property type="protein sequence ID" value="CAI9952793.1"/>
    <property type="molecule type" value="Genomic_DNA"/>
</dbReference>
<accession>A0AA86Q7L8</accession>
<dbReference type="EMBL" id="CAXDID020000018">
    <property type="protein sequence ID" value="CAL5985235.1"/>
    <property type="molecule type" value="Genomic_DNA"/>
</dbReference>
<comment type="caution">
    <text evidence="1">The sequence shown here is derived from an EMBL/GenBank/DDBJ whole genome shotgun (WGS) entry which is preliminary data.</text>
</comment>
<sequence length="109" mass="12828">MSQMYHKKYQLPQLLERITNSPQLYCISPSSSFFKKFQQSVEHLVSIDQFSYDSQVADKLKQTKIGLQESIKLLNTQLRKVLRLEQLVQTADRNLKIVFNNQKVLQIQL</sequence>
<evidence type="ECO:0000313" key="3">
    <source>
        <dbReference type="Proteomes" id="UP001642409"/>
    </source>
</evidence>
<dbReference type="Proteomes" id="UP001642409">
    <property type="component" value="Unassembled WGS sequence"/>
</dbReference>
<proteinExistence type="predicted"/>